<reference evidence="3" key="1">
    <citation type="journal article" date="2019" name="Int. J. Syst. Evol. Microbiol.">
        <title>The Global Catalogue of Microorganisms (GCM) 10K type strain sequencing project: providing services to taxonomists for standard genome sequencing and annotation.</title>
        <authorList>
            <consortium name="The Broad Institute Genomics Platform"/>
            <consortium name="The Broad Institute Genome Sequencing Center for Infectious Disease"/>
            <person name="Wu L."/>
            <person name="Ma J."/>
        </authorList>
    </citation>
    <scope>NUCLEOTIDE SEQUENCE [LARGE SCALE GENOMIC DNA]</scope>
    <source>
        <strain evidence="3">TBRC 5832</strain>
    </source>
</reference>
<dbReference type="RefSeq" id="WP_378066768.1">
    <property type="nucleotide sequence ID" value="NZ_JBHSBL010000013.1"/>
</dbReference>
<comment type="caution">
    <text evidence="2">The sequence shown here is derived from an EMBL/GenBank/DDBJ whole genome shotgun (WGS) entry which is preliminary data.</text>
</comment>
<proteinExistence type="predicted"/>
<sequence length="126" mass="12818">MGTAAGVVCAALNEPGFREVVARARASDTLDRVVAALSIDGPTVPTGLAADLALLERQLAAAGLDGVGAPPRGYRPMPGALGHPVVEVFRCPQGRCERIAAGPEATADPPRCGATGRPLRATRLPT</sequence>
<gene>
    <name evidence="2" type="ORF">ACFO0C_12640</name>
</gene>
<keyword evidence="3" id="KW-1185">Reference proteome</keyword>
<protein>
    <submittedName>
        <fullName evidence="2">Uncharacterized protein</fullName>
    </submittedName>
</protein>
<name>A0ABV8IP82_9ACTN</name>
<dbReference type="EMBL" id="JBHSBL010000013">
    <property type="protein sequence ID" value="MFC4065781.1"/>
    <property type="molecule type" value="Genomic_DNA"/>
</dbReference>
<evidence type="ECO:0000313" key="3">
    <source>
        <dbReference type="Proteomes" id="UP001595867"/>
    </source>
</evidence>
<accession>A0ABV8IP82</accession>
<evidence type="ECO:0000313" key="2">
    <source>
        <dbReference type="EMBL" id="MFC4065781.1"/>
    </source>
</evidence>
<organism evidence="2 3">
    <name type="scientific">Actinoplanes subglobosus</name>
    <dbReference type="NCBI Taxonomy" id="1547892"/>
    <lineage>
        <taxon>Bacteria</taxon>
        <taxon>Bacillati</taxon>
        <taxon>Actinomycetota</taxon>
        <taxon>Actinomycetes</taxon>
        <taxon>Micromonosporales</taxon>
        <taxon>Micromonosporaceae</taxon>
        <taxon>Actinoplanes</taxon>
    </lineage>
</organism>
<evidence type="ECO:0000256" key="1">
    <source>
        <dbReference type="SAM" id="MobiDB-lite"/>
    </source>
</evidence>
<dbReference type="Proteomes" id="UP001595867">
    <property type="component" value="Unassembled WGS sequence"/>
</dbReference>
<feature type="region of interest" description="Disordered" evidence="1">
    <location>
        <begin position="102"/>
        <end position="126"/>
    </location>
</feature>